<dbReference type="Proteomes" id="UP000007148">
    <property type="component" value="Unassembled WGS sequence"/>
</dbReference>
<dbReference type="FunCoup" id="G4TRD7">
    <property type="interactions" value="212"/>
</dbReference>
<dbReference type="InterPro" id="IPR001222">
    <property type="entry name" value="Znf_TFIIS"/>
</dbReference>
<dbReference type="GO" id="GO:0003676">
    <property type="term" value="F:nucleic acid binding"/>
    <property type="evidence" value="ECO:0007669"/>
    <property type="project" value="InterPro"/>
</dbReference>
<evidence type="ECO:0000256" key="5">
    <source>
        <dbReference type="ARBA" id="ARBA00022723"/>
    </source>
</evidence>
<dbReference type="GO" id="GO:0003899">
    <property type="term" value="F:DNA-directed RNA polymerase activity"/>
    <property type="evidence" value="ECO:0007669"/>
    <property type="project" value="InterPro"/>
</dbReference>
<evidence type="ECO:0000259" key="13">
    <source>
        <dbReference type="PROSITE" id="PS51133"/>
    </source>
</evidence>
<dbReference type="GO" id="GO:0006367">
    <property type="term" value="P:transcription initiation at RNA polymerase II promoter"/>
    <property type="evidence" value="ECO:0007669"/>
    <property type="project" value="TreeGrafter"/>
</dbReference>
<accession>G4TRD7</accession>
<keyword evidence="5 12" id="KW-0479">Metal-binding</keyword>
<dbReference type="STRING" id="1109443.G4TRD7"/>
<dbReference type="eggNOG" id="KOG2691">
    <property type="taxonomic scope" value="Eukaryota"/>
</dbReference>
<dbReference type="GO" id="GO:0006283">
    <property type="term" value="P:transcription-coupled nucleotide-excision repair"/>
    <property type="evidence" value="ECO:0007669"/>
    <property type="project" value="TreeGrafter"/>
</dbReference>
<evidence type="ECO:0000256" key="10">
    <source>
        <dbReference type="ARBA" id="ARBA00042129"/>
    </source>
</evidence>
<dbReference type="InterPro" id="IPR012164">
    <property type="entry name" value="Rpa12/Rpb9/Rpc10/TFS"/>
</dbReference>
<gene>
    <name evidence="14" type="ORF">PIIN_07833</name>
</gene>
<dbReference type="SMART" id="SM00440">
    <property type="entry name" value="ZnF_C2C2"/>
    <property type="match status" value="1"/>
</dbReference>
<dbReference type="InterPro" id="IPR034012">
    <property type="entry name" value="Zn_ribbon_RPB9_C"/>
</dbReference>
<dbReference type="GO" id="GO:0001193">
    <property type="term" value="P:maintenance of transcriptional fidelity during transcription elongation by RNA polymerase II"/>
    <property type="evidence" value="ECO:0007669"/>
    <property type="project" value="TreeGrafter"/>
</dbReference>
<dbReference type="AlphaFoldDB" id="G4TRD7"/>
<evidence type="ECO:0000256" key="12">
    <source>
        <dbReference type="RuleBase" id="RU003474"/>
    </source>
</evidence>
<dbReference type="InterPro" id="IPR001529">
    <property type="entry name" value="Zn_ribbon_RPB9"/>
</dbReference>
<evidence type="ECO:0000313" key="15">
    <source>
        <dbReference type="Proteomes" id="UP000007148"/>
    </source>
</evidence>
<comment type="subcellular location">
    <subcellularLocation>
        <location evidence="1">Nucleus</location>
        <location evidence="1">Nucleolus</location>
    </subcellularLocation>
</comment>
<feature type="domain" description="TFIIS-type" evidence="13">
    <location>
        <begin position="72"/>
        <end position="114"/>
    </location>
</feature>
<dbReference type="GO" id="GO:0005665">
    <property type="term" value="C:RNA polymerase II, core complex"/>
    <property type="evidence" value="ECO:0007669"/>
    <property type="project" value="TreeGrafter"/>
</dbReference>
<comment type="subunit">
    <text evidence="2">Component of the RNA polymerase II (Pol II) complex consisting of 12 subunits.</text>
</comment>
<dbReference type="Gene3D" id="2.20.25.10">
    <property type="match status" value="2"/>
</dbReference>
<sequence>MATLRFCQECNNLLYPKTQPGIPQLIFACRMCNFSELTEGSGLVYRNDLLTVTREQPGVTTDLAQDLTLMHSNMKCPKCGNTDCVTYQDQSKRKETRMTLFYVCTAPHCGYTFQDPALVNAQNRDRMDVGM</sequence>
<evidence type="ECO:0000313" key="14">
    <source>
        <dbReference type="EMBL" id="CCA73880.1"/>
    </source>
</evidence>
<dbReference type="GO" id="GO:0005730">
    <property type="term" value="C:nucleolus"/>
    <property type="evidence" value="ECO:0007669"/>
    <property type="project" value="UniProtKB-SubCell"/>
</dbReference>
<keyword evidence="6 11" id="KW-0863">Zinc-finger</keyword>
<comment type="caution">
    <text evidence="14">The sequence shown here is derived from an EMBL/GenBank/DDBJ whole genome shotgun (WGS) entry which is preliminary data.</text>
</comment>
<dbReference type="Pfam" id="PF02150">
    <property type="entry name" value="Zn_ribbon_RPB9"/>
    <property type="match status" value="1"/>
</dbReference>
<keyword evidence="15" id="KW-1185">Reference proteome</keyword>
<dbReference type="InParanoid" id="G4TRD7"/>
<dbReference type="CDD" id="cd10508">
    <property type="entry name" value="Zn-ribbon_RPB9"/>
    <property type="match status" value="1"/>
</dbReference>
<evidence type="ECO:0000256" key="2">
    <source>
        <dbReference type="ARBA" id="ARBA00011730"/>
    </source>
</evidence>
<evidence type="ECO:0000256" key="1">
    <source>
        <dbReference type="ARBA" id="ARBA00004604"/>
    </source>
</evidence>
<organism evidence="14 15">
    <name type="scientific">Serendipita indica (strain DSM 11827)</name>
    <name type="common">Root endophyte fungus</name>
    <name type="synonym">Piriformospora indica</name>
    <dbReference type="NCBI Taxonomy" id="1109443"/>
    <lineage>
        <taxon>Eukaryota</taxon>
        <taxon>Fungi</taxon>
        <taxon>Dikarya</taxon>
        <taxon>Basidiomycota</taxon>
        <taxon>Agaricomycotina</taxon>
        <taxon>Agaricomycetes</taxon>
        <taxon>Sebacinales</taxon>
        <taxon>Serendipitaceae</taxon>
        <taxon>Serendipita</taxon>
    </lineage>
</organism>
<proteinExistence type="inferred from homology"/>
<dbReference type="PROSITE" id="PS51257">
    <property type="entry name" value="PROKAR_LIPOPROTEIN"/>
    <property type="match status" value="1"/>
</dbReference>
<reference evidence="14 15" key="1">
    <citation type="journal article" date="2011" name="PLoS Pathog.">
        <title>Endophytic Life Strategies Decoded by Genome and Transcriptome Analyses of the Mutualistic Root Symbiont Piriformospora indica.</title>
        <authorList>
            <person name="Zuccaro A."/>
            <person name="Lahrmann U."/>
            <person name="Guldener U."/>
            <person name="Langen G."/>
            <person name="Pfiffi S."/>
            <person name="Biedenkopf D."/>
            <person name="Wong P."/>
            <person name="Samans B."/>
            <person name="Grimm C."/>
            <person name="Basiewicz M."/>
            <person name="Murat C."/>
            <person name="Martin F."/>
            <person name="Kogel K.H."/>
        </authorList>
    </citation>
    <scope>NUCLEOTIDE SEQUENCE [LARGE SCALE GENOMIC DNA]</scope>
    <source>
        <strain evidence="14 15">DSM 11827</strain>
    </source>
</reference>
<dbReference type="EMBL" id="CAFZ01000260">
    <property type="protein sequence ID" value="CCA73880.1"/>
    <property type="molecule type" value="Genomic_DNA"/>
</dbReference>
<dbReference type="Pfam" id="PF01096">
    <property type="entry name" value="Zn_ribbon_TFIIS"/>
    <property type="match status" value="1"/>
</dbReference>
<comment type="similarity">
    <text evidence="12">Belongs to the archaeal rpoM/eukaryotic RPA12/RPB9/RPC11 RNA polymerase family.</text>
</comment>
<keyword evidence="9" id="KW-0539">Nucleus</keyword>
<keyword evidence="4 12" id="KW-0240">DNA-directed RNA polymerase</keyword>
<dbReference type="PROSITE" id="PS51133">
    <property type="entry name" value="ZF_TFIIS_2"/>
    <property type="match status" value="1"/>
</dbReference>
<evidence type="ECO:0000256" key="3">
    <source>
        <dbReference type="ARBA" id="ARBA00015926"/>
    </source>
</evidence>
<evidence type="ECO:0000256" key="11">
    <source>
        <dbReference type="PROSITE-ProRule" id="PRU00472"/>
    </source>
</evidence>
<evidence type="ECO:0000256" key="8">
    <source>
        <dbReference type="ARBA" id="ARBA00023163"/>
    </source>
</evidence>
<dbReference type="HOGENOM" id="CLU_093932_0_1_1"/>
<evidence type="ECO:0000256" key="6">
    <source>
        <dbReference type="ARBA" id="ARBA00022771"/>
    </source>
</evidence>
<dbReference type="PANTHER" id="PTHR11239">
    <property type="entry name" value="DNA-DIRECTED RNA POLYMERASE"/>
    <property type="match status" value="1"/>
</dbReference>
<evidence type="ECO:0000256" key="4">
    <source>
        <dbReference type="ARBA" id="ARBA00022478"/>
    </source>
</evidence>
<protein>
    <recommendedName>
        <fullName evidence="3">DNA-directed RNA polymerase II subunit RPB9</fullName>
    </recommendedName>
    <alternativeName>
        <fullName evidence="10">DNA-directed RNA polymerase II subunit 9</fullName>
    </alternativeName>
</protein>
<dbReference type="InterPro" id="IPR019761">
    <property type="entry name" value="DNA-dir_RNA_pol-M_15_CS"/>
</dbReference>
<dbReference type="PROSITE" id="PS01030">
    <property type="entry name" value="RNA_POL_M_15KD"/>
    <property type="match status" value="1"/>
</dbReference>
<evidence type="ECO:0000256" key="7">
    <source>
        <dbReference type="ARBA" id="ARBA00022833"/>
    </source>
</evidence>
<name>G4TRD7_SERID</name>
<dbReference type="SMART" id="SM00661">
    <property type="entry name" value="RPOL9"/>
    <property type="match status" value="1"/>
</dbReference>
<dbReference type="OrthoDB" id="282270at2759"/>
<keyword evidence="7" id="KW-0862">Zinc</keyword>
<dbReference type="SUPFAM" id="SSF57783">
    <property type="entry name" value="Zinc beta-ribbon"/>
    <property type="match status" value="2"/>
</dbReference>
<dbReference type="OMA" id="DTSMVLF"/>
<dbReference type="PANTHER" id="PTHR11239:SF1">
    <property type="entry name" value="DNA-DIRECTED RNA POLYMERASE II SUBUNIT RPB9"/>
    <property type="match status" value="1"/>
</dbReference>
<evidence type="ECO:0000256" key="9">
    <source>
        <dbReference type="ARBA" id="ARBA00023242"/>
    </source>
</evidence>
<dbReference type="GO" id="GO:0008270">
    <property type="term" value="F:zinc ion binding"/>
    <property type="evidence" value="ECO:0007669"/>
    <property type="project" value="UniProtKB-KW"/>
</dbReference>
<keyword evidence="8 12" id="KW-0804">Transcription</keyword>